<reference evidence="7 8" key="1">
    <citation type="submission" date="2015-08" db="EMBL/GenBank/DDBJ databases">
        <title>Antibacterial properties of a collection of Vibrionaceae strains.</title>
        <authorList>
            <person name="Giubergia S."/>
        </authorList>
    </citation>
    <scope>NUCLEOTIDE SEQUENCE [LARGE SCALE GENOMIC DNA]</scope>
    <source>
        <strain evidence="7 8">S0821</strain>
    </source>
</reference>
<dbReference type="EMBL" id="LKHS01000003">
    <property type="protein sequence ID" value="KQH87461.1"/>
    <property type="molecule type" value="Genomic_DNA"/>
</dbReference>
<proteinExistence type="inferred from homology"/>
<dbReference type="Pfam" id="PF13847">
    <property type="entry name" value="Methyltransf_31"/>
    <property type="match status" value="1"/>
</dbReference>
<dbReference type="SUPFAM" id="SSF53335">
    <property type="entry name" value="S-adenosyl-L-methionine-dependent methyltransferases"/>
    <property type="match status" value="1"/>
</dbReference>
<evidence type="ECO:0000256" key="3">
    <source>
        <dbReference type="ARBA" id="ARBA00022691"/>
    </source>
</evidence>
<dbReference type="Gene3D" id="1.10.8.10">
    <property type="entry name" value="DNA helicase RuvA subunit, C-terminal domain"/>
    <property type="match status" value="1"/>
</dbReference>
<feature type="binding site" evidence="5">
    <location>
        <position position="190"/>
    </location>
    <ligand>
        <name>S-adenosyl-L-methionine</name>
        <dbReference type="ChEBI" id="CHEBI:59789"/>
    </ligand>
</feature>
<evidence type="ECO:0000256" key="4">
    <source>
        <dbReference type="ARBA" id="ARBA00048391"/>
    </source>
</evidence>
<feature type="domain" description="HTH cro/C1-type" evidence="6">
    <location>
        <begin position="21"/>
        <end position="45"/>
    </location>
</feature>
<keyword evidence="3 5" id="KW-0949">S-adenosyl-L-methionine</keyword>
<feature type="binding site" evidence="5">
    <location>
        <begin position="123"/>
        <end position="127"/>
    </location>
    <ligand>
        <name>S-adenosyl-L-methionine</name>
        <dbReference type="ChEBI" id="CHEBI:59789"/>
    </ligand>
</feature>
<dbReference type="InterPro" id="IPR004556">
    <property type="entry name" value="HemK-like"/>
</dbReference>
<feature type="binding site" evidence="5">
    <location>
        <begin position="190"/>
        <end position="193"/>
    </location>
    <ligand>
        <name>substrate</name>
    </ligand>
</feature>
<name>A0A0Q2R5S5_VIBFU</name>
<dbReference type="FunCoup" id="A0A0Q2R5S5">
    <property type="interactions" value="540"/>
</dbReference>
<evidence type="ECO:0000259" key="6">
    <source>
        <dbReference type="PROSITE" id="PS50943"/>
    </source>
</evidence>
<dbReference type="Pfam" id="PF17827">
    <property type="entry name" value="PrmC_N"/>
    <property type="match status" value="1"/>
</dbReference>
<dbReference type="InterPro" id="IPR050320">
    <property type="entry name" value="N5-glutamine_MTase"/>
</dbReference>
<dbReference type="RefSeq" id="WP_055465402.1">
    <property type="nucleotide sequence ID" value="NZ_CP046795.1"/>
</dbReference>
<evidence type="ECO:0000256" key="1">
    <source>
        <dbReference type="ARBA" id="ARBA00022603"/>
    </source>
</evidence>
<dbReference type="InterPro" id="IPR029063">
    <property type="entry name" value="SAM-dependent_MTases_sf"/>
</dbReference>
<accession>A0A0Q2R5S5</accession>
<sequence>MTSPLTIEAALKAATLQLTHSGSDSPSLDAAVLLCHALDKPRSYLLTWPDKILDDTTHAAFDALLARRLTGEPVAYIIGEREFWSLPLKVSPSTLIPRPDTERLVEVALEKAQTLDGDILDLGTGTGAIALALASELPQRRVVGIDLRDEAQQLASDNANRLHLTNVTFLQGSWFEPLSHGTKFALIVSNPPYIEENDPHLAQGDVRFEPKSALVAADNGLADIKHISDAGRDYLQSGGWLAFEHGYDQGASVRTIMQALGYQHVITEQDYAGHDRVTLGQYNDERGRQCTKD</sequence>
<dbReference type="AlphaFoldDB" id="A0A0Q2R5S5"/>
<dbReference type="Gene3D" id="3.40.50.150">
    <property type="entry name" value="Vaccinia Virus protein VP39"/>
    <property type="match status" value="1"/>
</dbReference>
<evidence type="ECO:0000313" key="8">
    <source>
        <dbReference type="Proteomes" id="UP000051221"/>
    </source>
</evidence>
<evidence type="ECO:0000256" key="2">
    <source>
        <dbReference type="ARBA" id="ARBA00022679"/>
    </source>
</evidence>
<dbReference type="InParanoid" id="A0A0Q2R5S5"/>
<feature type="binding site" evidence="5">
    <location>
        <position position="146"/>
    </location>
    <ligand>
        <name>S-adenosyl-L-methionine</name>
        <dbReference type="ChEBI" id="CHEBI:59789"/>
    </ligand>
</feature>
<dbReference type="FunFam" id="1.10.8.10:FF:000032">
    <property type="entry name" value="Release factor glutamine methyltransferase"/>
    <property type="match status" value="1"/>
</dbReference>
<dbReference type="PANTHER" id="PTHR18895:SF74">
    <property type="entry name" value="MTRF1L RELEASE FACTOR GLUTAMINE METHYLTRANSFERASE"/>
    <property type="match status" value="1"/>
</dbReference>
<dbReference type="CDD" id="cd02440">
    <property type="entry name" value="AdoMet_MTases"/>
    <property type="match status" value="1"/>
</dbReference>
<dbReference type="InterPro" id="IPR001387">
    <property type="entry name" value="Cro/C1-type_HTH"/>
</dbReference>
<dbReference type="HAMAP" id="MF_02126">
    <property type="entry name" value="RF_methyltr_PrmC"/>
    <property type="match status" value="1"/>
</dbReference>
<keyword evidence="8" id="KW-1185">Reference proteome</keyword>
<evidence type="ECO:0000256" key="5">
    <source>
        <dbReference type="HAMAP-Rule" id="MF_02126"/>
    </source>
</evidence>
<dbReference type="InterPro" id="IPR025714">
    <property type="entry name" value="Methyltranfer_dom"/>
</dbReference>
<feature type="binding site" evidence="5">
    <location>
        <position position="174"/>
    </location>
    <ligand>
        <name>S-adenosyl-L-methionine</name>
        <dbReference type="ChEBI" id="CHEBI:59789"/>
    </ligand>
</feature>
<dbReference type="InterPro" id="IPR002052">
    <property type="entry name" value="DNA_methylase_N6_adenine_CS"/>
</dbReference>
<protein>
    <recommendedName>
        <fullName evidence="5">Release factor glutamine methyltransferase</fullName>
        <shortName evidence="5">RF MTase</shortName>
        <ecNumber evidence="5">2.1.1.297</ecNumber>
    </recommendedName>
    <alternativeName>
        <fullName evidence="5">N5-glutamine methyltransferase PrmC</fullName>
    </alternativeName>
    <alternativeName>
        <fullName evidence="5">Protein-(glutamine-N5) MTase PrmC</fullName>
    </alternativeName>
    <alternativeName>
        <fullName evidence="5">Protein-glutamine N-methyltransferase PrmC</fullName>
    </alternativeName>
</protein>
<organism evidence="7 8">
    <name type="scientific">Vibrio furnissii</name>
    <dbReference type="NCBI Taxonomy" id="29494"/>
    <lineage>
        <taxon>Bacteria</taxon>
        <taxon>Pseudomonadati</taxon>
        <taxon>Pseudomonadota</taxon>
        <taxon>Gammaproteobacteria</taxon>
        <taxon>Vibrionales</taxon>
        <taxon>Vibrionaceae</taxon>
        <taxon>Vibrio</taxon>
    </lineage>
</organism>
<dbReference type="Proteomes" id="UP000051221">
    <property type="component" value="Unassembled WGS sequence"/>
</dbReference>
<keyword evidence="2 5" id="KW-0808">Transferase</keyword>
<dbReference type="PROSITE" id="PS50943">
    <property type="entry name" value="HTH_CROC1"/>
    <property type="match status" value="1"/>
</dbReference>
<dbReference type="GO" id="GO:0102559">
    <property type="term" value="F:peptide chain release factor N(5)-glutamine methyltransferase activity"/>
    <property type="evidence" value="ECO:0007669"/>
    <property type="project" value="UniProtKB-EC"/>
</dbReference>
<dbReference type="FunFam" id="3.40.50.150:FF:000053">
    <property type="entry name" value="Release factor glutamine methyltransferase"/>
    <property type="match status" value="1"/>
</dbReference>
<dbReference type="GO" id="GO:0003676">
    <property type="term" value="F:nucleic acid binding"/>
    <property type="evidence" value="ECO:0007669"/>
    <property type="project" value="InterPro"/>
</dbReference>
<dbReference type="PANTHER" id="PTHR18895">
    <property type="entry name" value="HEMK METHYLTRANSFERASE"/>
    <property type="match status" value="1"/>
</dbReference>
<dbReference type="PROSITE" id="PS00092">
    <property type="entry name" value="N6_MTASE"/>
    <property type="match status" value="1"/>
</dbReference>
<comment type="function">
    <text evidence="5">Methylates the class 1 translation termination release factors RF1/PrfA and RF2/PrfB on the glutamine residue of the universally conserved GGQ motif.</text>
</comment>
<comment type="catalytic activity">
    <reaction evidence="4 5">
        <text>L-glutaminyl-[peptide chain release factor] + S-adenosyl-L-methionine = N(5)-methyl-L-glutaminyl-[peptide chain release factor] + S-adenosyl-L-homocysteine + H(+)</text>
        <dbReference type="Rhea" id="RHEA:42896"/>
        <dbReference type="Rhea" id="RHEA-COMP:10271"/>
        <dbReference type="Rhea" id="RHEA-COMP:10272"/>
        <dbReference type="ChEBI" id="CHEBI:15378"/>
        <dbReference type="ChEBI" id="CHEBI:30011"/>
        <dbReference type="ChEBI" id="CHEBI:57856"/>
        <dbReference type="ChEBI" id="CHEBI:59789"/>
        <dbReference type="ChEBI" id="CHEBI:61891"/>
        <dbReference type="EC" id="2.1.1.297"/>
    </reaction>
</comment>
<dbReference type="OrthoDB" id="9800643at2"/>
<dbReference type="NCBIfam" id="TIGR00536">
    <property type="entry name" value="hemK_fam"/>
    <property type="match status" value="1"/>
</dbReference>
<gene>
    <name evidence="5" type="primary">prmC</name>
    <name evidence="7" type="ORF">AMR76_04400</name>
</gene>
<comment type="similarity">
    <text evidence="5">Belongs to the protein N5-glutamine methyltransferase family. PrmC subfamily.</text>
</comment>
<dbReference type="EC" id="2.1.1.297" evidence="5"/>
<dbReference type="InterPro" id="IPR040758">
    <property type="entry name" value="PrmC_N"/>
</dbReference>
<evidence type="ECO:0000313" key="7">
    <source>
        <dbReference type="EMBL" id="KQH87461.1"/>
    </source>
</evidence>
<keyword evidence="1 5" id="KW-0489">Methyltransferase</keyword>
<dbReference type="NCBIfam" id="TIGR03534">
    <property type="entry name" value="RF_mod_PrmC"/>
    <property type="match status" value="1"/>
</dbReference>
<dbReference type="InterPro" id="IPR019874">
    <property type="entry name" value="RF_methyltr_PrmC"/>
</dbReference>
<comment type="caution">
    <text evidence="7">The sequence shown here is derived from an EMBL/GenBank/DDBJ whole genome shotgun (WGS) entry which is preliminary data.</text>
</comment>
<dbReference type="GO" id="GO:0032259">
    <property type="term" value="P:methylation"/>
    <property type="evidence" value="ECO:0007669"/>
    <property type="project" value="UniProtKB-KW"/>
</dbReference>